<sequence>MEARIRGLFNALLVGSPYLAFLSQTAALLLAISLPVRFAVAISTQARVYYFP</sequence>
<reference evidence="1" key="1">
    <citation type="journal article" date="2015" name="MBio">
        <title>Eco-Evolutionary Dynamics of Episomes among Ecologically Cohesive Bacterial Populations.</title>
        <authorList>
            <person name="Xue H."/>
            <person name="Cordero O.X."/>
            <person name="Camas F.M."/>
            <person name="Trimble W."/>
            <person name="Meyer F."/>
            <person name="Guglielmini J."/>
            <person name="Rocha E.P."/>
            <person name="Polz M.F."/>
        </authorList>
    </citation>
    <scope>NUCLEOTIDE SEQUENCE</scope>
    <source>
        <strain evidence="1">FF_110</strain>
    </source>
</reference>
<protein>
    <submittedName>
        <fullName evidence="1">Uncharacterized protein</fullName>
    </submittedName>
</protein>
<proteinExistence type="predicted"/>
<evidence type="ECO:0000313" key="1">
    <source>
        <dbReference type="EMBL" id="AKN39373.1"/>
    </source>
</evidence>
<dbReference type="AlphaFoldDB" id="A0A0H3ZSL5"/>
<dbReference type="EMBL" id="KP795645">
    <property type="protein sequence ID" value="AKN39373.1"/>
    <property type="molecule type" value="Genomic_DNA"/>
</dbReference>
<name>A0A0H3ZSL5_9VIBR</name>
<accession>A0A0H3ZSL5</accession>
<organism evidence="1">
    <name type="scientific">Vibrio genomosp. F6</name>
    <dbReference type="NCBI Taxonomy" id="723172"/>
    <lineage>
        <taxon>Bacteria</taxon>
        <taxon>Pseudomonadati</taxon>
        <taxon>Pseudomonadota</taxon>
        <taxon>Gammaproteobacteria</taxon>
        <taxon>Vibrionales</taxon>
        <taxon>Vibrionaceae</taxon>
        <taxon>Vibrio</taxon>
    </lineage>
</organism>